<gene>
    <name evidence="2" type="ORF">MJO58_17950</name>
</gene>
<reference evidence="2" key="1">
    <citation type="submission" date="2022-08" db="EMBL/GenBank/DDBJ databases">
        <title>Complete genome sequence of 14 non-tuberculosis mycobacteria type-strains.</title>
        <authorList>
            <person name="Igarashi Y."/>
            <person name="Osugi A."/>
            <person name="Mitarai S."/>
        </authorList>
    </citation>
    <scope>NUCLEOTIDE SEQUENCE</scope>
    <source>
        <strain evidence="2">ATCC 51985</strain>
    </source>
</reference>
<protein>
    <submittedName>
        <fullName evidence="2">Uncharacterized protein</fullName>
    </submittedName>
</protein>
<accession>A0ABY3UMH8</accession>
<organism evidence="2 3">
    <name type="scientific">Mycobacterium lentiflavum</name>
    <dbReference type="NCBI Taxonomy" id="141349"/>
    <lineage>
        <taxon>Bacteria</taxon>
        <taxon>Bacillati</taxon>
        <taxon>Actinomycetota</taxon>
        <taxon>Actinomycetes</taxon>
        <taxon>Mycobacteriales</taxon>
        <taxon>Mycobacteriaceae</taxon>
        <taxon>Mycobacterium</taxon>
        <taxon>Mycobacterium simiae complex</taxon>
    </lineage>
</organism>
<dbReference type="Proteomes" id="UP001055171">
    <property type="component" value="Chromosome"/>
</dbReference>
<feature type="transmembrane region" description="Helical" evidence="1">
    <location>
        <begin position="178"/>
        <end position="197"/>
    </location>
</feature>
<evidence type="ECO:0000313" key="3">
    <source>
        <dbReference type="Proteomes" id="UP001055171"/>
    </source>
</evidence>
<dbReference type="RefSeq" id="WP_239720307.1">
    <property type="nucleotide sequence ID" value="NZ_CP092423.2"/>
</dbReference>
<keyword evidence="1" id="KW-1133">Transmembrane helix</keyword>
<feature type="transmembrane region" description="Helical" evidence="1">
    <location>
        <begin position="139"/>
        <end position="158"/>
    </location>
</feature>
<evidence type="ECO:0000313" key="2">
    <source>
        <dbReference type="EMBL" id="ULP40809.1"/>
    </source>
</evidence>
<keyword evidence="3" id="KW-1185">Reference proteome</keyword>
<dbReference type="EMBL" id="CP092423">
    <property type="protein sequence ID" value="ULP40809.1"/>
    <property type="molecule type" value="Genomic_DNA"/>
</dbReference>
<sequence>MLLGDLLRLEPNEDRKRERVLLYALLEDASHASRARVNFRKWWFGTEIERAWRNLHEVGQRLIEILPDRDVLARANFAAERGRRYLRDGDKRLQHLETLRVQAGAEPEQLRPAIVEVMRATQAASDRTNQEARYFRNRLLIASVVSLLFAVTLVVVQWRLGDDARLLYPPADWHGPAWAFLITVMMFGSVGALFTTIPAMAKIPSDFSAFNLPYQQAMLKIVFGQLVAVIGIAILSVDTQHSVVPKTWPALLLSPWRSEPPSRQLRGTSTNVQAQSWRQ</sequence>
<name>A0ABY3UMH8_MYCLN</name>
<keyword evidence="1" id="KW-0812">Transmembrane</keyword>
<proteinExistence type="predicted"/>
<keyword evidence="1" id="KW-0472">Membrane</keyword>
<feature type="transmembrane region" description="Helical" evidence="1">
    <location>
        <begin position="217"/>
        <end position="237"/>
    </location>
</feature>
<evidence type="ECO:0000256" key="1">
    <source>
        <dbReference type="SAM" id="Phobius"/>
    </source>
</evidence>